<dbReference type="SUPFAM" id="SSF49785">
    <property type="entry name" value="Galactose-binding domain-like"/>
    <property type="match status" value="1"/>
</dbReference>
<evidence type="ECO:0000313" key="5">
    <source>
        <dbReference type="Proteomes" id="UP000290244"/>
    </source>
</evidence>
<dbReference type="EMBL" id="CP034759">
    <property type="protein sequence ID" value="QBG36833.1"/>
    <property type="molecule type" value="Genomic_DNA"/>
</dbReference>
<dbReference type="OrthoDB" id="442188at2"/>
<organism evidence="4 5">
    <name type="scientific">Litorilituus sediminis</name>
    <dbReference type="NCBI Taxonomy" id="718192"/>
    <lineage>
        <taxon>Bacteria</taxon>
        <taxon>Pseudomonadati</taxon>
        <taxon>Pseudomonadota</taxon>
        <taxon>Gammaproteobacteria</taxon>
        <taxon>Alteromonadales</taxon>
        <taxon>Colwelliaceae</taxon>
        <taxon>Litorilituus</taxon>
    </lineage>
</organism>
<feature type="signal peptide" evidence="2">
    <location>
        <begin position="1"/>
        <end position="24"/>
    </location>
</feature>
<evidence type="ECO:0000256" key="2">
    <source>
        <dbReference type="SAM" id="SignalP"/>
    </source>
</evidence>
<keyword evidence="5" id="KW-1185">Reference proteome</keyword>
<accession>A0A4P6P5R3</accession>
<feature type="domain" description="NADH:ubiquinone oxidoreductase intermediate-associated protein 30" evidence="3">
    <location>
        <begin position="33"/>
        <end position="177"/>
    </location>
</feature>
<dbReference type="PANTHER" id="PTHR13194:SF19">
    <property type="entry name" value="NAD(P)-BINDING ROSSMANN-FOLD SUPERFAMILY PROTEIN"/>
    <property type="match status" value="1"/>
</dbReference>
<keyword evidence="2" id="KW-0732">Signal</keyword>
<protein>
    <submittedName>
        <fullName evidence="4">CIA30 family protein</fullName>
    </submittedName>
</protein>
<dbReference type="InterPro" id="IPR013857">
    <property type="entry name" value="NADH-UbQ_OxRdtase-assoc_prot30"/>
</dbReference>
<gene>
    <name evidence="4" type="ORF">EMK97_14440</name>
</gene>
<sequence>MKVTTRLVCLGFFLAMLTSSQSFAGDITFDAVESKHWLTVNDNVMGGISYSHFTYHQGYSTFSGYLSLENNGGFASVRRLISPDFSAASSIKLIIKGDGRRYQFRLKTHNLYEGAAYVAEFTTTPNQWQTVQFSEADFSPRYRGKALSSMPALNFSDAMQVSLLIADKKAGKFKLSIKSIQLLQSI</sequence>
<reference evidence="4 5" key="1">
    <citation type="submission" date="2018-12" db="EMBL/GenBank/DDBJ databases">
        <title>Complete genome of Litorilituus sediminis.</title>
        <authorList>
            <person name="Liu A."/>
            <person name="Rong J."/>
        </authorList>
    </citation>
    <scope>NUCLEOTIDE SEQUENCE [LARGE SCALE GENOMIC DNA]</scope>
    <source>
        <strain evidence="4 5">JCM 17549</strain>
    </source>
</reference>
<dbReference type="Pfam" id="PF08547">
    <property type="entry name" value="CIA30"/>
    <property type="match status" value="1"/>
</dbReference>
<dbReference type="KEGG" id="lsd:EMK97_14440"/>
<dbReference type="PANTHER" id="PTHR13194">
    <property type="entry name" value="COMPLEX I INTERMEDIATE-ASSOCIATED PROTEIN 30"/>
    <property type="match status" value="1"/>
</dbReference>
<dbReference type="InterPro" id="IPR008979">
    <property type="entry name" value="Galactose-bd-like_sf"/>
</dbReference>
<comment type="similarity">
    <text evidence="1">Belongs to the CIA30 family.</text>
</comment>
<evidence type="ECO:0000256" key="1">
    <source>
        <dbReference type="ARBA" id="ARBA00007884"/>
    </source>
</evidence>
<feature type="chain" id="PRO_5020244660" evidence="2">
    <location>
        <begin position="25"/>
        <end position="186"/>
    </location>
</feature>
<name>A0A4P6P5R3_9GAMM</name>
<evidence type="ECO:0000259" key="3">
    <source>
        <dbReference type="Pfam" id="PF08547"/>
    </source>
</evidence>
<dbReference type="InterPro" id="IPR039131">
    <property type="entry name" value="NDUFAF1"/>
</dbReference>
<proteinExistence type="inferred from homology"/>
<dbReference type="AlphaFoldDB" id="A0A4P6P5R3"/>
<dbReference type="Proteomes" id="UP000290244">
    <property type="component" value="Chromosome"/>
</dbReference>
<evidence type="ECO:0000313" key="4">
    <source>
        <dbReference type="EMBL" id="QBG36833.1"/>
    </source>
</evidence>